<evidence type="ECO:0000313" key="2">
    <source>
        <dbReference type="EMBL" id="GFO26400.1"/>
    </source>
</evidence>
<sequence>MDSKSPSHSVDEVMEALTVNSSGCGAEGVDTPTGSVVGRKRPTASDPALNLQHTVLALVRVRPDQCALAKGSAKA</sequence>
<dbReference type="AlphaFoldDB" id="A0AAV4C4Q3"/>
<reference evidence="2 3" key="1">
    <citation type="journal article" date="2021" name="Elife">
        <title>Chloroplast acquisition without the gene transfer in kleptoplastic sea slugs, Plakobranchus ocellatus.</title>
        <authorList>
            <person name="Maeda T."/>
            <person name="Takahashi S."/>
            <person name="Yoshida T."/>
            <person name="Shimamura S."/>
            <person name="Takaki Y."/>
            <person name="Nagai Y."/>
            <person name="Toyoda A."/>
            <person name="Suzuki Y."/>
            <person name="Arimoto A."/>
            <person name="Ishii H."/>
            <person name="Satoh N."/>
            <person name="Nishiyama T."/>
            <person name="Hasebe M."/>
            <person name="Maruyama T."/>
            <person name="Minagawa J."/>
            <person name="Obokata J."/>
            <person name="Shigenobu S."/>
        </authorList>
    </citation>
    <scope>NUCLEOTIDE SEQUENCE [LARGE SCALE GENOMIC DNA]</scope>
</reference>
<evidence type="ECO:0000313" key="3">
    <source>
        <dbReference type="Proteomes" id="UP000735302"/>
    </source>
</evidence>
<accession>A0AAV4C4Q3</accession>
<dbReference type="Proteomes" id="UP000735302">
    <property type="component" value="Unassembled WGS sequence"/>
</dbReference>
<organism evidence="2 3">
    <name type="scientific">Plakobranchus ocellatus</name>
    <dbReference type="NCBI Taxonomy" id="259542"/>
    <lineage>
        <taxon>Eukaryota</taxon>
        <taxon>Metazoa</taxon>
        <taxon>Spiralia</taxon>
        <taxon>Lophotrochozoa</taxon>
        <taxon>Mollusca</taxon>
        <taxon>Gastropoda</taxon>
        <taxon>Heterobranchia</taxon>
        <taxon>Euthyneura</taxon>
        <taxon>Panpulmonata</taxon>
        <taxon>Sacoglossa</taxon>
        <taxon>Placobranchoidea</taxon>
        <taxon>Plakobranchidae</taxon>
        <taxon>Plakobranchus</taxon>
    </lineage>
</organism>
<gene>
    <name evidence="2" type="ORF">PoB_005290500</name>
</gene>
<protein>
    <submittedName>
        <fullName evidence="2">Uncharacterized protein</fullName>
    </submittedName>
</protein>
<comment type="caution">
    <text evidence="2">The sequence shown here is derived from an EMBL/GenBank/DDBJ whole genome shotgun (WGS) entry which is preliminary data.</text>
</comment>
<keyword evidence="3" id="KW-1185">Reference proteome</keyword>
<proteinExistence type="predicted"/>
<dbReference type="EMBL" id="BLXT01005830">
    <property type="protein sequence ID" value="GFO26400.1"/>
    <property type="molecule type" value="Genomic_DNA"/>
</dbReference>
<evidence type="ECO:0000256" key="1">
    <source>
        <dbReference type="SAM" id="MobiDB-lite"/>
    </source>
</evidence>
<name>A0AAV4C4Q3_9GAST</name>
<feature type="region of interest" description="Disordered" evidence="1">
    <location>
        <begin position="18"/>
        <end position="45"/>
    </location>
</feature>